<dbReference type="RefSeq" id="WP_100061101.1">
    <property type="nucleotide sequence ID" value="NZ_NUSQ01000027.1"/>
</dbReference>
<proteinExistence type="predicted"/>
<evidence type="ECO:0000313" key="2">
    <source>
        <dbReference type="Proteomes" id="UP000225997"/>
    </source>
</evidence>
<dbReference type="EMBL" id="NUSQ01000027">
    <property type="protein sequence ID" value="PHD72574.1"/>
    <property type="molecule type" value="Genomic_DNA"/>
</dbReference>
<comment type="caution">
    <text evidence="1">The sequence shown here is derived from an EMBL/GenBank/DDBJ whole genome shotgun (WGS) entry which is preliminary data.</text>
</comment>
<gene>
    <name evidence="1" type="ORF">COF40_05460</name>
</gene>
<sequence length="46" mass="5086">MGKKNKSKRFIQQGADAVMQHDARFPYRGTLAEAEKARSNSSFGGI</sequence>
<dbReference type="AlphaFoldDB" id="A0A2B5Y6P2"/>
<organism evidence="1 2">
    <name type="scientific">Bacillus toyonensis</name>
    <dbReference type="NCBI Taxonomy" id="155322"/>
    <lineage>
        <taxon>Bacteria</taxon>
        <taxon>Bacillati</taxon>
        <taxon>Bacillota</taxon>
        <taxon>Bacilli</taxon>
        <taxon>Bacillales</taxon>
        <taxon>Bacillaceae</taxon>
        <taxon>Bacillus</taxon>
        <taxon>Bacillus cereus group</taxon>
    </lineage>
</organism>
<accession>A0A2B5Y6P2</accession>
<name>A0A2B5Y6P2_9BACI</name>
<evidence type="ECO:0000313" key="1">
    <source>
        <dbReference type="EMBL" id="PHD72574.1"/>
    </source>
</evidence>
<dbReference type="Proteomes" id="UP000225997">
    <property type="component" value="Unassembled WGS sequence"/>
</dbReference>
<protein>
    <submittedName>
        <fullName evidence="1">Competence protein</fullName>
    </submittedName>
</protein>
<reference evidence="1 2" key="1">
    <citation type="submission" date="2017-09" db="EMBL/GenBank/DDBJ databases">
        <title>Large-scale bioinformatics analysis of Bacillus genomes uncovers conserved roles of natural products in bacterial physiology.</title>
        <authorList>
            <consortium name="Agbiome Team Llc"/>
            <person name="Bleich R.M."/>
            <person name="Grubbs K.J."/>
            <person name="Santa Maria K.C."/>
            <person name="Allen S.E."/>
            <person name="Farag S."/>
            <person name="Shank E.A."/>
            <person name="Bowers A."/>
        </authorList>
    </citation>
    <scope>NUCLEOTIDE SEQUENCE [LARGE SCALE GENOMIC DNA]</scope>
    <source>
        <strain evidence="1 2">AFS044250</strain>
    </source>
</reference>